<keyword evidence="1" id="KW-0175">Coiled coil</keyword>
<keyword evidence="4" id="KW-1185">Reference proteome</keyword>
<comment type="caution">
    <text evidence="3">The sequence shown here is derived from an EMBL/GenBank/DDBJ whole genome shotgun (WGS) entry which is preliminary data.</text>
</comment>
<protein>
    <submittedName>
        <fullName evidence="3">Uncharacterized protein</fullName>
    </submittedName>
</protein>
<proteinExistence type="predicted"/>
<evidence type="ECO:0000313" key="4">
    <source>
        <dbReference type="Proteomes" id="UP001172457"/>
    </source>
</evidence>
<feature type="region of interest" description="Disordered" evidence="2">
    <location>
        <begin position="1"/>
        <end position="42"/>
    </location>
</feature>
<gene>
    <name evidence="3" type="ORF">OSB04_025296</name>
</gene>
<reference evidence="3" key="1">
    <citation type="submission" date="2023-03" db="EMBL/GenBank/DDBJ databases">
        <title>Chromosome-scale reference genome and RAD-based genetic map of yellow starthistle (Centaurea solstitialis) reveal putative structural variation and QTLs associated with invader traits.</title>
        <authorList>
            <person name="Reatini B."/>
            <person name="Cang F.A."/>
            <person name="Jiang Q."/>
            <person name="Mckibben M.T.W."/>
            <person name="Barker M.S."/>
            <person name="Rieseberg L.H."/>
            <person name="Dlugosch K.M."/>
        </authorList>
    </citation>
    <scope>NUCLEOTIDE SEQUENCE</scope>
    <source>
        <strain evidence="3">CAN-66</strain>
        <tissue evidence="3">Leaf</tissue>
    </source>
</reference>
<dbReference type="Proteomes" id="UP001172457">
    <property type="component" value="Chromosome 6"/>
</dbReference>
<dbReference type="AlphaFoldDB" id="A0AA38SPG4"/>
<dbReference type="EMBL" id="JARYMX010000006">
    <property type="protein sequence ID" value="KAJ9545589.1"/>
    <property type="molecule type" value="Genomic_DNA"/>
</dbReference>
<sequence>MAGPGKGALKRFGPQTSSSSHGVTQPQNSSSNRDVLKVHKSSSICDIPPPQMSSNIHQVPQPQKSGVIRDIPKVYKSSHNHNIPALYESSSSLGIPMENQGVDEDHQEEDQEIDSIQIEMGISDPPLEENIGSASYGTSTTRKETRVLSETRKRRLNKGQLVFEVDECAGRIIGEDSQQFITKGGCLVCGHAKFDGTTRRNQSALFKEDIINKCMENSNYDRNCRSMVRAIHTQLASQHRNKQCRLHVYYRKFTTKEDASRHPPNGILGTDWVKLCDKFASEEFQKRSAKNKKNRSMNEVPPAVGTVSIARIVDKLRRIPGHIKGRAASTKHVLATENLRIELELEKNKSKALEEEVKMIKEEQLKFQEEQAKFQDEQAKFKEEQAKFQEEHKEMKDKMNFMMAELSKLTATRRPN</sequence>
<organism evidence="3 4">
    <name type="scientific">Centaurea solstitialis</name>
    <name type="common">yellow star-thistle</name>
    <dbReference type="NCBI Taxonomy" id="347529"/>
    <lineage>
        <taxon>Eukaryota</taxon>
        <taxon>Viridiplantae</taxon>
        <taxon>Streptophyta</taxon>
        <taxon>Embryophyta</taxon>
        <taxon>Tracheophyta</taxon>
        <taxon>Spermatophyta</taxon>
        <taxon>Magnoliopsida</taxon>
        <taxon>eudicotyledons</taxon>
        <taxon>Gunneridae</taxon>
        <taxon>Pentapetalae</taxon>
        <taxon>asterids</taxon>
        <taxon>campanulids</taxon>
        <taxon>Asterales</taxon>
        <taxon>Asteraceae</taxon>
        <taxon>Carduoideae</taxon>
        <taxon>Cardueae</taxon>
        <taxon>Centaureinae</taxon>
        <taxon>Centaurea</taxon>
    </lineage>
</organism>
<feature type="compositionally biased region" description="Polar residues" evidence="2">
    <location>
        <begin position="14"/>
        <end position="33"/>
    </location>
</feature>
<feature type="coiled-coil region" evidence="1">
    <location>
        <begin position="336"/>
        <end position="412"/>
    </location>
</feature>
<evidence type="ECO:0000256" key="2">
    <source>
        <dbReference type="SAM" id="MobiDB-lite"/>
    </source>
</evidence>
<evidence type="ECO:0000256" key="1">
    <source>
        <dbReference type="SAM" id="Coils"/>
    </source>
</evidence>
<evidence type="ECO:0000313" key="3">
    <source>
        <dbReference type="EMBL" id="KAJ9545589.1"/>
    </source>
</evidence>
<name>A0AA38SPG4_9ASTR</name>
<accession>A0AA38SPG4</accession>
<feature type="region of interest" description="Disordered" evidence="2">
    <location>
        <begin position="123"/>
        <end position="143"/>
    </location>
</feature>